<comment type="caution">
    <text evidence="2">The sequence shown here is derived from an EMBL/GenBank/DDBJ whole genome shotgun (WGS) entry which is preliminary data.</text>
</comment>
<feature type="compositionally biased region" description="Basic and acidic residues" evidence="1">
    <location>
        <begin position="307"/>
        <end position="322"/>
    </location>
</feature>
<gene>
    <name evidence="2" type="ORF">EVAR_11531_1</name>
</gene>
<dbReference type="AlphaFoldDB" id="A0A4C1TYR9"/>
<dbReference type="EMBL" id="BGZK01000105">
    <property type="protein sequence ID" value="GBP19209.1"/>
    <property type="molecule type" value="Genomic_DNA"/>
</dbReference>
<evidence type="ECO:0000313" key="3">
    <source>
        <dbReference type="Proteomes" id="UP000299102"/>
    </source>
</evidence>
<feature type="region of interest" description="Disordered" evidence="1">
    <location>
        <begin position="304"/>
        <end position="329"/>
    </location>
</feature>
<evidence type="ECO:0000313" key="2">
    <source>
        <dbReference type="EMBL" id="GBP19209.1"/>
    </source>
</evidence>
<evidence type="ECO:0000256" key="1">
    <source>
        <dbReference type="SAM" id="MobiDB-lite"/>
    </source>
</evidence>
<protein>
    <recommendedName>
        <fullName evidence="4">Mos1 transposase HTH domain-containing protein</fullName>
    </recommendedName>
</protein>
<reference evidence="2 3" key="1">
    <citation type="journal article" date="2019" name="Commun. Biol.">
        <title>The bagworm genome reveals a unique fibroin gene that provides high tensile strength.</title>
        <authorList>
            <person name="Kono N."/>
            <person name="Nakamura H."/>
            <person name="Ohtoshi R."/>
            <person name="Tomita M."/>
            <person name="Numata K."/>
            <person name="Arakawa K."/>
        </authorList>
    </citation>
    <scope>NUCLEOTIDE SEQUENCE [LARGE SCALE GENOMIC DNA]</scope>
</reference>
<feature type="region of interest" description="Disordered" evidence="1">
    <location>
        <begin position="228"/>
        <end position="250"/>
    </location>
</feature>
<keyword evidence="3" id="KW-1185">Reference proteome</keyword>
<dbReference type="Proteomes" id="UP000299102">
    <property type="component" value="Unassembled WGS sequence"/>
</dbReference>
<evidence type="ECO:0008006" key="4">
    <source>
        <dbReference type="Google" id="ProtNLM"/>
    </source>
</evidence>
<sequence length="400" mass="44977">MNIPNSNSCVTVIAPFRKGASERERYGGRELCAVRPARHWLALRGGCAALSLRFRTVPGERRFITTESLSSLWSTPNDTRLKQIRREDVTGDALQAVREQSFKPAIDLIEFLLLDPHSHDPFRSAHGRRTKHSLRARGPSRPYAMPEYIANERPAALHLYVRETAPARTGSSACTRLQWRVDSNADLLLPFGVLTGPSSKGVRREPVDLFPLYAPLKSVAVERTAVPYGARPTSDHSPGGGRAGDGNARRYKTKTAPNCARNGSLFLGFFPLTPLVSGKRYDCSRKHRCKAIFWLCSKTRHAYSPTRPRDIASHKGRSNSDTHKRKNAVKAEKKRCDFYGSSKSVRVAQNWFKRFQSGNLDDKDKPRSGRPVTDKVDGILDKVEHYRHISSYDIVEELQN</sequence>
<accession>A0A4C1TYR9</accession>
<name>A0A4C1TYR9_EUMVA</name>
<dbReference type="OrthoDB" id="616263at2759"/>
<organism evidence="2 3">
    <name type="scientific">Eumeta variegata</name>
    <name type="common">Bagworm moth</name>
    <name type="synonym">Eumeta japonica</name>
    <dbReference type="NCBI Taxonomy" id="151549"/>
    <lineage>
        <taxon>Eukaryota</taxon>
        <taxon>Metazoa</taxon>
        <taxon>Ecdysozoa</taxon>
        <taxon>Arthropoda</taxon>
        <taxon>Hexapoda</taxon>
        <taxon>Insecta</taxon>
        <taxon>Pterygota</taxon>
        <taxon>Neoptera</taxon>
        <taxon>Endopterygota</taxon>
        <taxon>Lepidoptera</taxon>
        <taxon>Glossata</taxon>
        <taxon>Ditrysia</taxon>
        <taxon>Tineoidea</taxon>
        <taxon>Psychidae</taxon>
        <taxon>Oiketicinae</taxon>
        <taxon>Eumeta</taxon>
    </lineage>
</organism>
<proteinExistence type="predicted"/>